<dbReference type="GO" id="GO:1901678">
    <property type="term" value="P:iron coordination entity transport"/>
    <property type="evidence" value="ECO:0007669"/>
    <property type="project" value="UniProtKB-ARBA"/>
</dbReference>
<dbReference type="Pfam" id="PF12833">
    <property type="entry name" value="HTH_18"/>
    <property type="match status" value="1"/>
</dbReference>
<comment type="similarity">
    <text evidence="2">Belongs to the bacterial solute-binding protein 8 family.</text>
</comment>
<dbReference type="InterPro" id="IPR002491">
    <property type="entry name" value="ABC_transptr_periplasmic_BD"/>
</dbReference>
<dbReference type="SMART" id="SM00342">
    <property type="entry name" value="HTH_ARAC"/>
    <property type="match status" value="1"/>
</dbReference>
<evidence type="ECO:0000256" key="6">
    <source>
        <dbReference type="ARBA" id="ARBA00023125"/>
    </source>
</evidence>
<keyword evidence="5" id="KW-0805">Transcription regulation</keyword>
<dbReference type="PROSITE" id="PS00041">
    <property type="entry name" value="HTH_ARAC_FAMILY_1"/>
    <property type="match status" value="1"/>
</dbReference>
<evidence type="ECO:0000259" key="8">
    <source>
        <dbReference type="PROSITE" id="PS01124"/>
    </source>
</evidence>
<feature type="domain" description="Fe/B12 periplasmic-binding" evidence="9">
    <location>
        <begin position="247"/>
        <end position="508"/>
    </location>
</feature>
<dbReference type="GO" id="GO:0043565">
    <property type="term" value="F:sequence-specific DNA binding"/>
    <property type="evidence" value="ECO:0007669"/>
    <property type="project" value="InterPro"/>
</dbReference>
<dbReference type="GO" id="GO:0005886">
    <property type="term" value="C:plasma membrane"/>
    <property type="evidence" value="ECO:0007669"/>
    <property type="project" value="UniProtKB-SubCell"/>
</dbReference>
<accession>A0A060M138</accession>
<evidence type="ECO:0000256" key="7">
    <source>
        <dbReference type="ARBA" id="ARBA00023163"/>
    </source>
</evidence>
<keyword evidence="7" id="KW-0804">Transcription</keyword>
<dbReference type="eggNOG" id="COG2207">
    <property type="taxonomic scope" value="Bacteria"/>
</dbReference>
<dbReference type="PROSITE" id="PS50983">
    <property type="entry name" value="FE_B12_PBP"/>
    <property type="match status" value="1"/>
</dbReference>
<dbReference type="AlphaFoldDB" id="A0A060M138"/>
<dbReference type="InterPro" id="IPR018060">
    <property type="entry name" value="HTH_AraC"/>
</dbReference>
<keyword evidence="11" id="KW-1185">Reference proteome</keyword>
<evidence type="ECO:0000256" key="1">
    <source>
        <dbReference type="ARBA" id="ARBA00004193"/>
    </source>
</evidence>
<dbReference type="Gene3D" id="3.40.50.1980">
    <property type="entry name" value="Nitrogenase molybdenum iron protein domain"/>
    <property type="match status" value="2"/>
</dbReference>
<dbReference type="eggNOG" id="COG0614">
    <property type="taxonomic scope" value="Bacteria"/>
</dbReference>
<dbReference type="PATRIC" id="fig|1246626.3.peg.3564"/>
<organism evidence="10 11">
    <name type="scientific">Shouchella lehensis G1</name>
    <dbReference type="NCBI Taxonomy" id="1246626"/>
    <lineage>
        <taxon>Bacteria</taxon>
        <taxon>Bacillati</taxon>
        <taxon>Bacillota</taxon>
        <taxon>Bacilli</taxon>
        <taxon>Bacillales</taxon>
        <taxon>Bacillaceae</taxon>
        <taxon>Shouchella</taxon>
    </lineage>
</organism>
<dbReference type="PROSITE" id="PS01124">
    <property type="entry name" value="HTH_ARAC_FAMILY_2"/>
    <property type="match status" value="1"/>
</dbReference>
<dbReference type="InterPro" id="IPR009057">
    <property type="entry name" value="Homeodomain-like_sf"/>
</dbReference>
<keyword evidence="3" id="KW-0813">Transport</keyword>
<evidence type="ECO:0000256" key="4">
    <source>
        <dbReference type="ARBA" id="ARBA00022729"/>
    </source>
</evidence>
<proteinExistence type="inferred from homology"/>
<dbReference type="KEGG" id="ble:BleG1_3575"/>
<dbReference type="OrthoDB" id="9807321at2"/>
<dbReference type="InterPro" id="IPR051313">
    <property type="entry name" value="Bact_iron-sidero_bind"/>
</dbReference>
<reference evidence="10 11" key="1">
    <citation type="journal article" date="2014" name="Gene">
        <title>A comparative genomic analysis of the alkalitolerant soil bacterium Bacillus lehensis G1.</title>
        <authorList>
            <person name="Noor Y.M."/>
            <person name="Samsulrizal N.H."/>
            <person name="Jema'on N.A."/>
            <person name="Low K.O."/>
            <person name="Ramli A.N."/>
            <person name="Alias N.I."/>
            <person name="Damis S.I."/>
            <person name="Fuzi S.F."/>
            <person name="Isa M.N."/>
            <person name="Murad A.M."/>
            <person name="Raih M.F."/>
            <person name="Bakar F.D."/>
            <person name="Najimudin N."/>
            <person name="Mahadi N.M."/>
            <person name="Illias R.M."/>
        </authorList>
    </citation>
    <scope>NUCLEOTIDE SEQUENCE [LARGE SCALE GENOMIC DNA]</scope>
    <source>
        <strain evidence="10 11">G1</strain>
    </source>
</reference>
<dbReference type="SUPFAM" id="SSF53807">
    <property type="entry name" value="Helical backbone' metal receptor"/>
    <property type="match status" value="1"/>
</dbReference>
<gene>
    <name evidence="10" type="ORF">BleG1_3575</name>
</gene>
<dbReference type="STRING" id="1246626.BleG1_3575"/>
<evidence type="ECO:0000256" key="3">
    <source>
        <dbReference type="ARBA" id="ARBA00022448"/>
    </source>
</evidence>
<dbReference type="InterPro" id="IPR018062">
    <property type="entry name" value="HTH_AraC-typ_CS"/>
</dbReference>
<evidence type="ECO:0000259" key="9">
    <source>
        <dbReference type="PROSITE" id="PS50983"/>
    </source>
</evidence>
<name>A0A060M138_9BACI</name>
<dbReference type="SUPFAM" id="SSF46689">
    <property type="entry name" value="Homeodomain-like"/>
    <property type="match status" value="2"/>
</dbReference>
<comment type="subcellular location">
    <subcellularLocation>
        <location evidence="1">Cell membrane</location>
        <topology evidence="1">Lipid-anchor</topology>
    </subcellularLocation>
</comment>
<evidence type="ECO:0000256" key="5">
    <source>
        <dbReference type="ARBA" id="ARBA00023015"/>
    </source>
</evidence>
<protein>
    <submittedName>
        <fullName evidence="10">HTH-type AraC family transcriptional regulator</fullName>
    </submittedName>
</protein>
<dbReference type="HOGENOM" id="CLU_028727_2_1_9"/>
<evidence type="ECO:0000313" key="10">
    <source>
        <dbReference type="EMBL" id="AIC96122.1"/>
    </source>
</evidence>
<dbReference type="Proteomes" id="UP000027142">
    <property type="component" value="Chromosome"/>
</dbReference>
<keyword evidence="6" id="KW-0238">DNA-binding</keyword>
<evidence type="ECO:0000313" key="11">
    <source>
        <dbReference type="Proteomes" id="UP000027142"/>
    </source>
</evidence>
<keyword evidence="4" id="KW-0732">Signal</keyword>
<dbReference type="PANTHER" id="PTHR30532">
    <property type="entry name" value="IRON III DICITRATE-BINDING PERIPLASMIC PROTEIN"/>
    <property type="match status" value="1"/>
</dbReference>
<dbReference type="Gene3D" id="1.10.10.60">
    <property type="entry name" value="Homeodomain-like"/>
    <property type="match status" value="2"/>
</dbReference>
<dbReference type="PANTHER" id="PTHR30532:SF21">
    <property type="entry name" value="SIDEROPHORE-BINDING LIPOPROTEIN YFIY-RELATED"/>
    <property type="match status" value="1"/>
</dbReference>
<sequence length="508" mass="59164">MMGKEMILQLTSITYAQSHQVIRQAQGHHGFLMEITSNERNIRFIPAHFEQNQTMELTSGYYIEFLALKEEDHVFKPTVCLFQKETESEIPYRFEHLLDEMVTHFKEGSDIGYLRANGYFQELVSTLLVKQQEMNESIEARIAQSKRYIETHYHQELTREQLAERTELQVDYYARKFKEHVKMSPMAYVNHVRLQEAKKLLLENRLSVHAIARQVGFNDEFYFSRKFKRKEGYAPSVYSHTFKQTQRIASLNHLVTGHLIALGVKPYAAIIDESFPALEHLMETKSIGEKGPDLERLLAMKPDLLVRTGMTTESQTQKEALLTHIAPTIVLNYQDDWRAHLNTIAKVIGREKEAAAFLTAYREQVENVKERIREKVRDERVLIIGIGDGTQCIYGKRNIGSVLYGDLHVRAPEGIDRIAHIEEVSVQRIAAYEPDRIIVTVYRKHNQLPSNKQIRMQLSRLQNNPVWQSMRAVKDHHVHEIFAEKHLYTSYNAYSHKLMLQKFAQLIG</sequence>
<dbReference type="RefSeq" id="WP_038483746.1">
    <property type="nucleotide sequence ID" value="NZ_CP003923.1"/>
</dbReference>
<evidence type="ECO:0000256" key="2">
    <source>
        <dbReference type="ARBA" id="ARBA00008814"/>
    </source>
</evidence>
<dbReference type="GO" id="GO:0003700">
    <property type="term" value="F:DNA-binding transcription factor activity"/>
    <property type="evidence" value="ECO:0007669"/>
    <property type="project" value="InterPro"/>
</dbReference>
<dbReference type="GO" id="GO:0030288">
    <property type="term" value="C:outer membrane-bounded periplasmic space"/>
    <property type="evidence" value="ECO:0007669"/>
    <property type="project" value="TreeGrafter"/>
</dbReference>
<dbReference type="EMBL" id="CP003923">
    <property type="protein sequence ID" value="AIC96122.1"/>
    <property type="molecule type" value="Genomic_DNA"/>
</dbReference>
<dbReference type="Pfam" id="PF01497">
    <property type="entry name" value="Peripla_BP_2"/>
    <property type="match status" value="1"/>
</dbReference>
<feature type="domain" description="HTH araC/xylS-type" evidence="8">
    <location>
        <begin position="143"/>
        <end position="241"/>
    </location>
</feature>